<keyword evidence="6" id="KW-0456">Lyase</keyword>
<dbReference type="PROSITE" id="PS01236">
    <property type="entry name" value="PDXT_SNO_1"/>
    <property type="match status" value="1"/>
</dbReference>
<dbReference type="HOGENOM" id="CLU_069674_0_0_1"/>
<organism evidence="11">
    <name type="scientific">Grosmannia clavigera (strain kw1407 / UAMH 11150)</name>
    <name type="common">Blue stain fungus</name>
    <name type="synonym">Graphiocladiella clavigera</name>
    <dbReference type="NCBI Taxonomy" id="655863"/>
    <lineage>
        <taxon>Eukaryota</taxon>
        <taxon>Fungi</taxon>
        <taxon>Dikarya</taxon>
        <taxon>Ascomycota</taxon>
        <taxon>Pezizomycotina</taxon>
        <taxon>Sordariomycetes</taxon>
        <taxon>Sordariomycetidae</taxon>
        <taxon>Ophiostomatales</taxon>
        <taxon>Ophiostomataceae</taxon>
        <taxon>Leptographium</taxon>
    </lineage>
</organism>
<dbReference type="GO" id="GO:0016829">
    <property type="term" value="F:lyase activity"/>
    <property type="evidence" value="ECO:0007669"/>
    <property type="project" value="UniProtKB-KW"/>
</dbReference>
<dbReference type="eggNOG" id="KOG3210">
    <property type="taxonomic scope" value="Eukaryota"/>
</dbReference>
<reference evidence="10 11" key="1">
    <citation type="journal article" date="2011" name="Proc. Natl. Acad. Sci. U.S.A.">
        <title>Genome and transcriptome analyses of the mountain pine beetle-fungal symbiont Grosmannia clavigera, a lodgepole pine pathogen.</title>
        <authorList>
            <person name="DiGuistini S."/>
            <person name="Wang Y."/>
            <person name="Liao N.Y."/>
            <person name="Taylor G."/>
            <person name="Tanguay P."/>
            <person name="Feau N."/>
            <person name="Henrissat B."/>
            <person name="Chan S.K."/>
            <person name="Hesse-Orce U."/>
            <person name="Alamouti S.M."/>
            <person name="Tsui C.K.M."/>
            <person name="Docking R.T."/>
            <person name="Levasseur A."/>
            <person name="Haridas S."/>
            <person name="Robertson G."/>
            <person name="Birol I."/>
            <person name="Holt R.A."/>
            <person name="Marra M.A."/>
            <person name="Hamelin R.C."/>
            <person name="Hirst M."/>
            <person name="Jones S.J.M."/>
            <person name="Bohlmann J."/>
            <person name="Breuil C."/>
        </authorList>
    </citation>
    <scope>NUCLEOTIDE SEQUENCE [LARGE SCALE GENOMIC DNA]</scope>
    <source>
        <strain evidence="11">kw1407 / UAMH 11150</strain>
    </source>
</reference>
<evidence type="ECO:0000313" key="10">
    <source>
        <dbReference type="EMBL" id="EFX01821.1"/>
    </source>
</evidence>
<feature type="binding site" evidence="9">
    <location>
        <begin position="169"/>
        <end position="170"/>
    </location>
    <ligand>
        <name>L-glutamine</name>
        <dbReference type="ChEBI" id="CHEBI:58359"/>
    </ligand>
</feature>
<dbReference type="InterPro" id="IPR002161">
    <property type="entry name" value="PdxT/SNO"/>
</dbReference>
<keyword evidence="11" id="KW-1185">Reference proteome</keyword>
<dbReference type="MEROPS" id="C26.A32"/>
<evidence type="ECO:0000256" key="6">
    <source>
        <dbReference type="ARBA" id="ARBA00023239"/>
    </source>
</evidence>
<keyword evidence="4" id="KW-0663">Pyridoxal phosphate</keyword>
<evidence type="ECO:0000256" key="1">
    <source>
        <dbReference type="ARBA" id="ARBA00008345"/>
    </source>
</evidence>
<dbReference type="AlphaFoldDB" id="F0XKT5"/>
<dbReference type="SUPFAM" id="SSF52317">
    <property type="entry name" value="Class I glutamine amidotransferase-like"/>
    <property type="match status" value="1"/>
</dbReference>
<dbReference type="FunCoup" id="F0XKT5">
    <property type="interactions" value="160"/>
</dbReference>
<evidence type="ECO:0000256" key="3">
    <source>
        <dbReference type="ARBA" id="ARBA00022801"/>
    </source>
</evidence>
<sequence length="238" mass="25502">MGKINRSATCISDDSSIAMAAQTVTVGVLALQGAFVEHISLLQQAAASSPGLALRSFDFVQVRTVDELGRCDGLVIPGGESTTLALVATRSGLMDGLRQFVGAKKPTWGTCAGLILLAERVDAAKEGGQQHIGGLDVCVHRNHFGRQINSFEADVELPFLKDLFHAVFIRAPVVSELLDPGHGHHPVRVLGRVNGDIVAVQQDNIFGTSFHPELTDDTRIHAWWLEQLCGGTNEGCMI</sequence>
<dbReference type="GO" id="GO:0042823">
    <property type="term" value="P:pyridoxal phosphate biosynthetic process"/>
    <property type="evidence" value="ECO:0007669"/>
    <property type="project" value="InterPro"/>
</dbReference>
<gene>
    <name evidence="10" type="ORF">CMQ_8287</name>
</gene>
<name>F0XKT5_GROCL</name>
<evidence type="ECO:0000256" key="2">
    <source>
        <dbReference type="ARBA" id="ARBA00012918"/>
    </source>
</evidence>
<dbReference type="InterPro" id="IPR021196">
    <property type="entry name" value="PdxT/SNO_CS"/>
</dbReference>
<dbReference type="HAMAP" id="MF_01615">
    <property type="entry name" value="PdxT"/>
    <property type="match status" value="1"/>
</dbReference>
<dbReference type="GO" id="GO:0008614">
    <property type="term" value="P:pyridoxine metabolic process"/>
    <property type="evidence" value="ECO:0007669"/>
    <property type="project" value="TreeGrafter"/>
</dbReference>
<accession>F0XKT5</accession>
<comment type="similarity">
    <text evidence="1">Belongs to the glutaminase PdxT/SNO family.</text>
</comment>
<dbReference type="PROSITE" id="PS51130">
    <property type="entry name" value="PDXT_SNO_2"/>
    <property type="match status" value="1"/>
</dbReference>
<dbReference type="GO" id="GO:0004359">
    <property type="term" value="F:glutaminase activity"/>
    <property type="evidence" value="ECO:0007669"/>
    <property type="project" value="UniProtKB-EC"/>
</dbReference>
<feature type="active site" description="Nucleophile" evidence="8">
    <location>
        <position position="111"/>
    </location>
</feature>
<dbReference type="GeneID" id="25981925"/>
<dbReference type="Pfam" id="PF01174">
    <property type="entry name" value="SNO"/>
    <property type="match status" value="1"/>
</dbReference>
<keyword evidence="10" id="KW-0808">Transferase</keyword>
<evidence type="ECO:0000256" key="8">
    <source>
        <dbReference type="PIRSR" id="PIRSR005639-1"/>
    </source>
</evidence>
<dbReference type="FunFam" id="3.40.50.880:FF:000041">
    <property type="entry name" value="Glutamine amidotransferase subunit pdxT, putative"/>
    <property type="match status" value="1"/>
</dbReference>
<dbReference type="RefSeq" id="XP_014171303.1">
    <property type="nucleotide sequence ID" value="XM_014315828.1"/>
</dbReference>
<feature type="binding site" evidence="9">
    <location>
        <begin position="79"/>
        <end position="81"/>
    </location>
    <ligand>
        <name>L-glutamine</name>
        <dbReference type="ChEBI" id="CHEBI:58359"/>
    </ligand>
</feature>
<dbReference type="PIRSF" id="PIRSF005639">
    <property type="entry name" value="Glut_amidoT_SNO"/>
    <property type="match status" value="1"/>
</dbReference>
<evidence type="ECO:0000256" key="5">
    <source>
        <dbReference type="ARBA" id="ARBA00022962"/>
    </source>
</evidence>
<protein>
    <recommendedName>
        <fullName evidence="2">glutaminase</fullName>
        <ecNumber evidence="2">3.5.1.2</ecNumber>
    </recommendedName>
</protein>
<comment type="catalytic activity">
    <reaction evidence="7">
        <text>L-glutamine + H2O = L-glutamate + NH4(+)</text>
        <dbReference type="Rhea" id="RHEA:15889"/>
        <dbReference type="ChEBI" id="CHEBI:15377"/>
        <dbReference type="ChEBI" id="CHEBI:28938"/>
        <dbReference type="ChEBI" id="CHEBI:29985"/>
        <dbReference type="ChEBI" id="CHEBI:58359"/>
        <dbReference type="EC" id="3.5.1.2"/>
    </reaction>
</comment>
<feature type="binding site" evidence="9">
    <location>
        <position position="141"/>
    </location>
    <ligand>
        <name>L-glutamine</name>
        <dbReference type="ChEBI" id="CHEBI:58359"/>
    </ligand>
</feature>
<dbReference type="OrthoDB" id="2039at2759"/>
<keyword evidence="3" id="KW-0378">Hydrolase</keyword>
<dbReference type="STRING" id="655863.F0XKT5"/>
<dbReference type="Gene3D" id="3.40.50.880">
    <property type="match status" value="1"/>
</dbReference>
<dbReference type="Proteomes" id="UP000007796">
    <property type="component" value="Unassembled WGS sequence"/>
</dbReference>
<dbReference type="PROSITE" id="PS51273">
    <property type="entry name" value="GATASE_TYPE_1"/>
    <property type="match status" value="1"/>
</dbReference>
<dbReference type="InterPro" id="IPR029062">
    <property type="entry name" value="Class_I_gatase-like"/>
</dbReference>
<dbReference type="PANTHER" id="PTHR31559:SF0">
    <property type="entry name" value="PYRIDOXAL 5'-PHOSPHATE SYNTHASE SUBUNIT SNO1-RELATED"/>
    <property type="match status" value="1"/>
</dbReference>
<evidence type="ECO:0000256" key="4">
    <source>
        <dbReference type="ARBA" id="ARBA00022898"/>
    </source>
</evidence>
<proteinExistence type="inferred from homology"/>
<dbReference type="CDD" id="cd01749">
    <property type="entry name" value="GATase1_PB"/>
    <property type="match status" value="1"/>
</dbReference>
<dbReference type="EMBL" id="GL629788">
    <property type="protein sequence ID" value="EFX01821.1"/>
    <property type="molecule type" value="Genomic_DNA"/>
</dbReference>
<evidence type="ECO:0000256" key="7">
    <source>
        <dbReference type="ARBA" id="ARBA00049534"/>
    </source>
</evidence>
<dbReference type="GO" id="GO:1903600">
    <property type="term" value="C:glutaminase complex"/>
    <property type="evidence" value="ECO:0007669"/>
    <property type="project" value="TreeGrafter"/>
</dbReference>
<dbReference type="PROSITE" id="PS51274">
    <property type="entry name" value="GATASE_COBBQ"/>
    <property type="match status" value="1"/>
</dbReference>
<dbReference type="PANTHER" id="PTHR31559">
    <property type="entry name" value="PYRIDOXAL 5'-PHOSPHATE SYNTHASE SUBUNIT SNO"/>
    <property type="match status" value="1"/>
</dbReference>
<dbReference type="NCBIfam" id="TIGR03800">
    <property type="entry name" value="PLP_synth_Pdx2"/>
    <property type="match status" value="1"/>
</dbReference>
<dbReference type="GO" id="GO:0016740">
    <property type="term" value="F:transferase activity"/>
    <property type="evidence" value="ECO:0007669"/>
    <property type="project" value="UniProtKB-KW"/>
</dbReference>
<dbReference type="InParanoid" id="F0XKT5"/>
<keyword evidence="5 10" id="KW-0315">Glutamine amidotransferase</keyword>
<feature type="active site" description="Charge relay system" evidence="8">
    <location>
        <position position="213"/>
    </location>
</feature>
<dbReference type="GO" id="GO:0005829">
    <property type="term" value="C:cytosol"/>
    <property type="evidence" value="ECO:0007669"/>
    <property type="project" value="TreeGrafter"/>
</dbReference>
<dbReference type="EC" id="3.5.1.2" evidence="2"/>
<evidence type="ECO:0000313" key="11">
    <source>
        <dbReference type="Proteomes" id="UP000007796"/>
    </source>
</evidence>
<feature type="active site" description="Charge relay system" evidence="8">
    <location>
        <position position="211"/>
    </location>
</feature>
<evidence type="ECO:0000256" key="9">
    <source>
        <dbReference type="PIRSR" id="PIRSR005639-2"/>
    </source>
</evidence>